<dbReference type="PANTHER" id="PTHR37807">
    <property type="entry name" value="OS07G0160300 PROTEIN"/>
    <property type="match status" value="1"/>
</dbReference>
<dbReference type="PANTHER" id="PTHR37807:SF3">
    <property type="entry name" value="OS07G0160300 PROTEIN"/>
    <property type="match status" value="1"/>
</dbReference>
<dbReference type="Gene3D" id="3.40.50.300">
    <property type="entry name" value="P-loop containing nucleotide triphosphate hydrolases"/>
    <property type="match status" value="1"/>
</dbReference>
<dbReference type="STRING" id="1520.LF65_03597"/>
<name>A0A0B5QTI5_CLOBE</name>
<reference evidence="2" key="1">
    <citation type="submission" date="2014-12" db="EMBL/GenBank/DDBJ databases">
        <title>Genome sequence of Clostridium beijerinckii strain 59B.</title>
        <authorList>
            <person name="Little G.T."/>
            <person name="Minton N.P."/>
        </authorList>
    </citation>
    <scope>NUCLEOTIDE SEQUENCE [LARGE SCALE GENOMIC DNA]</scope>
    <source>
        <strain evidence="2">59B</strain>
    </source>
</reference>
<dbReference type="KEGG" id="cbei:LF65_03597"/>
<dbReference type="OrthoDB" id="198115at2"/>
<proteinExistence type="predicted"/>
<organism evidence="1 2">
    <name type="scientific">Clostridium beijerinckii</name>
    <name type="common">Clostridium MP</name>
    <dbReference type="NCBI Taxonomy" id="1520"/>
    <lineage>
        <taxon>Bacteria</taxon>
        <taxon>Bacillati</taxon>
        <taxon>Bacillota</taxon>
        <taxon>Clostridia</taxon>
        <taxon>Eubacteriales</taxon>
        <taxon>Clostridiaceae</taxon>
        <taxon>Clostridium</taxon>
    </lineage>
</organism>
<dbReference type="GO" id="GO:0016301">
    <property type="term" value="F:kinase activity"/>
    <property type="evidence" value="ECO:0007669"/>
    <property type="project" value="UniProtKB-KW"/>
</dbReference>
<dbReference type="Proteomes" id="UP000031866">
    <property type="component" value="Chromosome"/>
</dbReference>
<dbReference type="SUPFAM" id="SSF52540">
    <property type="entry name" value="P-loop containing nucleoside triphosphate hydrolases"/>
    <property type="match status" value="1"/>
</dbReference>
<dbReference type="InterPro" id="IPR027417">
    <property type="entry name" value="P-loop_NTPase"/>
</dbReference>
<keyword evidence="1" id="KW-0808">Transferase</keyword>
<gene>
    <name evidence="1" type="ORF">LF65_03597</name>
</gene>
<evidence type="ECO:0000313" key="1">
    <source>
        <dbReference type="EMBL" id="AJH00154.1"/>
    </source>
</evidence>
<keyword evidence="1" id="KW-0418">Kinase</keyword>
<dbReference type="EMBL" id="CP010086">
    <property type="protein sequence ID" value="AJH00154.1"/>
    <property type="molecule type" value="Genomic_DNA"/>
</dbReference>
<sequence>MTPKVIFLVGSAGSGKSTVGKMIASNFKYCYLDKDVICNKFTGKLLQTQQISPNERDGCDFYQNEIMSIEYETILDIAADNIENGMSVVIDAPFLSYFSDKEYIQKLKEKYNWEDSIPLVLEVTVDSEVLRQRIKERNIRRDDSKLANWDAFIDSLKFNKCLWEHVEIKQFDNSDENLDVNKLVNTIKSFIDTTNVKLTLEL</sequence>
<evidence type="ECO:0000313" key="2">
    <source>
        <dbReference type="Proteomes" id="UP000031866"/>
    </source>
</evidence>
<dbReference type="AlphaFoldDB" id="A0A0B5QTI5"/>
<dbReference type="Pfam" id="PF13671">
    <property type="entry name" value="AAA_33"/>
    <property type="match status" value="1"/>
</dbReference>
<protein>
    <submittedName>
        <fullName evidence="1">Shikimate kinase</fullName>
    </submittedName>
</protein>
<accession>A0A0B5QTI5</accession>
<dbReference type="PRINTS" id="PR01100">
    <property type="entry name" value="SHIKIMTKNASE"/>
</dbReference>